<dbReference type="STRING" id="286115.A0A507DL31"/>
<dbReference type="Pfam" id="PF13516">
    <property type="entry name" value="LRR_6"/>
    <property type="match status" value="1"/>
</dbReference>
<dbReference type="GO" id="GO:0031146">
    <property type="term" value="P:SCF-dependent proteasomal ubiquitin-dependent protein catabolic process"/>
    <property type="evidence" value="ECO:0007669"/>
    <property type="project" value="TreeGrafter"/>
</dbReference>
<feature type="compositionally biased region" description="Polar residues" evidence="1">
    <location>
        <begin position="707"/>
        <end position="727"/>
    </location>
</feature>
<reference evidence="2 3" key="1">
    <citation type="journal article" date="2019" name="Sci. Rep.">
        <title>Comparative genomics of chytrid fungi reveal insights into the obligate biotrophic and pathogenic lifestyle of Synchytrium endobioticum.</title>
        <authorList>
            <person name="van de Vossenberg B.T.L.H."/>
            <person name="Warris S."/>
            <person name="Nguyen H.D.T."/>
            <person name="van Gent-Pelzer M.P.E."/>
            <person name="Joly D.L."/>
            <person name="van de Geest H.C."/>
            <person name="Bonants P.J.M."/>
            <person name="Smith D.S."/>
            <person name="Levesque C.A."/>
            <person name="van der Lee T.A.J."/>
        </authorList>
    </citation>
    <scope>NUCLEOTIDE SEQUENCE [LARGE SCALE GENOMIC DNA]</scope>
    <source>
        <strain evidence="2 3">MB42</strain>
    </source>
</reference>
<dbReference type="GO" id="GO:0019005">
    <property type="term" value="C:SCF ubiquitin ligase complex"/>
    <property type="evidence" value="ECO:0007669"/>
    <property type="project" value="TreeGrafter"/>
</dbReference>
<dbReference type="PANTHER" id="PTHR13318">
    <property type="entry name" value="PARTNER OF PAIRED, ISOFORM B-RELATED"/>
    <property type="match status" value="1"/>
</dbReference>
<feature type="compositionally biased region" description="Low complexity" evidence="1">
    <location>
        <begin position="860"/>
        <end position="874"/>
    </location>
</feature>
<feature type="compositionally biased region" description="Low complexity" evidence="1">
    <location>
        <begin position="525"/>
        <end position="541"/>
    </location>
</feature>
<feature type="region of interest" description="Disordered" evidence="1">
    <location>
        <begin position="814"/>
        <end position="882"/>
    </location>
</feature>
<keyword evidence="3" id="KW-1185">Reference proteome</keyword>
<feature type="region of interest" description="Disordered" evidence="1">
    <location>
        <begin position="673"/>
        <end position="767"/>
    </location>
</feature>
<feature type="region of interest" description="Disordered" evidence="1">
    <location>
        <begin position="459"/>
        <end position="494"/>
    </location>
</feature>
<organism evidence="2 3">
    <name type="scientific">Synchytrium endobioticum</name>
    <dbReference type="NCBI Taxonomy" id="286115"/>
    <lineage>
        <taxon>Eukaryota</taxon>
        <taxon>Fungi</taxon>
        <taxon>Fungi incertae sedis</taxon>
        <taxon>Chytridiomycota</taxon>
        <taxon>Chytridiomycota incertae sedis</taxon>
        <taxon>Chytridiomycetes</taxon>
        <taxon>Synchytriales</taxon>
        <taxon>Synchytriaceae</taxon>
        <taxon>Synchytrium</taxon>
    </lineage>
</organism>
<dbReference type="InterPro" id="IPR001611">
    <property type="entry name" value="Leu-rich_rpt"/>
</dbReference>
<feature type="region of interest" description="Disordered" evidence="1">
    <location>
        <begin position="513"/>
        <end position="543"/>
    </location>
</feature>
<dbReference type="SUPFAM" id="SSF52047">
    <property type="entry name" value="RNI-like"/>
    <property type="match status" value="1"/>
</dbReference>
<proteinExistence type="predicted"/>
<sequence>MLPAHLIARICSCIPPSSPLASLMTVNKTWYKGCIMYIYESLYLTSEAHLYSITSSSLSYVSIGWERKEDFSYVRSISVQPGGASKDELMIGDLVLLISLTPKLRKLIIRDSMVMSNIVMRGLSEHATGLRYLDLKGCLCISNTAIPLLISKCLSLEHLDVSYTSITPSGVALLLPDAPKLRRLMMNGCTYRTIGTRSSIGPSNNPQKRSMLEFLSCLDSELTDDYVRYAATVCPQLSSVNFSGCHVSDEAVLSLARHCPLLEHIDISFSPFVTDVGLHALAAFARRLRTVISAGCENLSPAGIAAICSKCDELKEVVLHGCHAVLNSYIADWADEKQCVLLAGGIKAIARSHASVCNSGNTKRLVSKRAQTATVKSTFKVDKKEKDLLVFEDDEQDLKIVMNHISRSTSELAPAALVKLAVSGQALPPVPRVTTPPATPRIKNLLDFDEIDDTVKGGSSLIPVANSTPSSPPVMISRTSHLPHPKSAPHRGNKTTSVIASNGEFDGRFSPMNGRPSAKHGIPASSSILSSSRSSIPRLSPEPNHLAVEPKALREVLEPIRSSSVNGASTHEDEIEPALRLDPRSRNNANYNARDRKHSSWDVLPNHSLGSLLTPHKNQNGYKPRAGRMKIVGDNDVTRLVPPNCEEKGDWNHESMRIDKKKVVTVTASTAGYHASPSSKSVTTAPTGPQSSLAAVGNPAQPVNEFASGSNQTPTTSGASVPSTPNAPFSFGQSFSFNSSSTTNPPPLAPGSNQTSTTSGTSVPSTPNAPFTFSQAFSFNSSSSLNPPPLVFGQLVPPPSTQAVSATAAAPSTPIFSFGQAPQQPGAHSNNSADAGNQQPAFTFGQAPVGYVNGHSSNTQPPFAFLQQQQPSPAGLTPFGQVSSQSLGASAAAPTPQSILVQPPQQQAIGGIPQVGPGAGGIGAPLGAVFQFGDMSSTDTGSMFNVGASRKIAGVRGSLSAKRGGSGKKFKRI</sequence>
<dbReference type="EMBL" id="QEAN01000038">
    <property type="protein sequence ID" value="TPX52362.1"/>
    <property type="molecule type" value="Genomic_DNA"/>
</dbReference>
<feature type="compositionally biased region" description="Polar residues" evidence="1">
    <location>
        <begin position="820"/>
        <end position="841"/>
    </location>
</feature>
<dbReference type="AlphaFoldDB" id="A0A507DL31"/>
<evidence type="ECO:0000256" key="1">
    <source>
        <dbReference type="SAM" id="MobiDB-lite"/>
    </source>
</evidence>
<comment type="caution">
    <text evidence="2">The sequence shown here is derived from an EMBL/GenBank/DDBJ whole genome shotgun (WGS) entry which is preliminary data.</text>
</comment>
<evidence type="ECO:0008006" key="4">
    <source>
        <dbReference type="Google" id="ProtNLM"/>
    </source>
</evidence>
<feature type="compositionally biased region" description="Low complexity" evidence="1">
    <location>
        <begin position="728"/>
        <end position="743"/>
    </location>
</feature>
<dbReference type="SMART" id="SM00367">
    <property type="entry name" value="LRR_CC"/>
    <property type="match status" value="5"/>
</dbReference>
<accession>A0A507DL31</accession>
<dbReference type="Proteomes" id="UP000317494">
    <property type="component" value="Unassembled WGS sequence"/>
</dbReference>
<feature type="compositionally biased region" description="Polar residues" evidence="1">
    <location>
        <begin position="673"/>
        <end position="693"/>
    </location>
</feature>
<dbReference type="VEuPathDB" id="FungiDB:SeMB42_g01471"/>
<evidence type="ECO:0000313" key="3">
    <source>
        <dbReference type="Proteomes" id="UP000317494"/>
    </source>
</evidence>
<dbReference type="Gene3D" id="3.80.10.10">
    <property type="entry name" value="Ribonuclease Inhibitor"/>
    <property type="match status" value="2"/>
</dbReference>
<feature type="compositionally biased region" description="Low complexity" evidence="1">
    <location>
        <begin position="751"/>
        <end position="766"/>
    </location>
</feature>
<evidence type="ECO:0000313" key="2">
    <source>
        <dbReference type="EMBL" id="TPX52362.1"/>
    </source>
</evidence>
<dbReference type="InterPro" id="IPR006553">
    <property type="entry name" value="Leu-rich_rpt_Cys-con_subtyp"/>
</dbReference>
<dbReference type="InterPro" id="IPR032675">
    <property type="entry name" value="LRR_dom_sf"/>
</dbReference>
<name>A0A507DL31_9FUNG</name>
<feature type="compositionally biased region" description="Basic residues" evidence="1">
    <location>
        <begin position="481"/>
        <end position="493"/>
    </location>
</feature>
<dbReference type="CDD" id="cd09917">
    <property type="entry name" value="F-box_SF"/>
    <property type="match status" value="1"/>
</dbReference>
<gene>
    <name evidence="2" type="ORF">SeMB42_g01471</name>
</gene>
<protein>
    <recommendedName>
        <fullName evidence="4">F-box domain-containing protein</fullName>
    </recommendedName>
</protein>